<reference evidence="7" key="1">
    <citation type="submission" date="2023-01" db="EMBL/GenBank/DDBJ databases">
        <title>Metagenome sequencing of chrysophaentin producing Chrysophaeum taylorii.</title>
        <authorList>
            <person name="Davison J."/>
            <person name="Bewley C."/>
        </authorList>
    </citation>
    <scope>NUCLEOTIDE SEQUENCE</scope>
    <source>
        <strain evidence="7">NIES-1699</strain>
    </source>
</reference>
<comment type="subcellular location">
    <subcellularLocation>
        <location evidence="1 6">Mitochondrion matrix</location>
    </subcellularLocation>
</comment>
<gene>
    <name evidence="7" type="ORF">CTAYLR_005434</name>
</gene>
<evidence type="ECO:0000256" key="2">
    <source>
        <dbReference type="ARBA" id="ARBA00006020"/>
    </source>
</evidence>
<comment type="caution">
    <text evidence="7">The sequence shown here is derived from an EMBL/GenBank/DDBJ whole genome shotgun (WGS) entry which is preliminary data.</text>
</comment>
<evidence type="ECO:0000256" key="6">
    <source>
        <dbReference type="RuleBase" id="RU368039"/>
    </source>
</evidence>
<dbReference type="CDD" id="cd20270">
    <property type="entry name" value="Complex1_LYR_SDHAF3_LYRM10"/>
    <property type="match status" value="1"/>
</dbReference>
<dbReference type="GO" id="GO:0005759">
    <property type="term" value="C:mitochondrial matrix"/>
    <property type="evidence" value="ECO:0007669"/>
    <property type="project" value="UniProtKB-SubCell"/>
</dbReference>
<keyword evidence="8" id="KW-1185">Reference proteome</keyword>
<name>A0AAD7UK94_9STRA</name>
<evidence type="ECO:0000256" key="1">
    <source>
        <dbReference type="ARBA" id="ARBA00004305"/>
    </source>
</evidence>
<dbReference type="InterPro" id="IPR008381">
    <property type="entry name" value="SDHAF3/Sdh7"/>
</dbReference>
<dbReference type="GO" id="GO:0006105">
    <property type="term" value="P:succinate metabolic process"/>
    <property type="evidence" value="ECO:0007669"/>
    <property type="project" value="TreeGrafter"/>
</dbReference>
<proteinExistence type="inferred from homology"/>
<dbReference type="PANTHER" id="PTHR13137:SF6">
    <property type="entry name" value="SUCCINATE DEHYDROGENASE ASSEMBLY FACTOR 3, MITOCHONDRIAL"/>
    <property type="match status" value="1"/>
</dbReference>
<evidence type="ECO:0000313" key="7">
    <source>
        <dbReference type="EMBL" id="KAJ8609482.1"/>
    </source>
</evidence>
<comment type="similarity">
    <text evidence="2 6">Belongs to the complex I LYR family. SDHAF3 subfamily.</text>
</comment>
<keyword evidence="4 6" id="KW-0496">Mitochondrion</keyword>
<sequence length="102" mass="11945">MDGVRLLRRILREHRRLPTPEMRRLGDKYVVKEFRDHRGVSDVGQLARFFAGWEAYLADIQSQCVRRTSRFGANLTDEVVDAMNDDQRQRLVDLRLSAAKND</sequence>
<evidence type="ECO:0000256" key="3">
    <source>
        <dbReference type="ARBA" id="ARBA00022946"/>
    </source>
</evidence>
<dbReference type="Pfam" id="PF13233">
    <property type="entry name" value="Complex1_LYR_2"/>
    <property type="match status" value="1"/>
</dbReference>
<dbReference type="EMBL" id="JAQMWT010000139">
    <property type="protein sequence ID" value="KAJ8609482.1"/>
    <property type="molecule type" value="Genomic_DNA"/>
</dbReference>
<evidence type="ECO:0000256" key="5">
    <source>
        <dbReference type="ARBA" id="ARBA00023186"/>
    </source>
</evidence>
<keyword evidence="5 6" id="KW-0143">Chaperone</keyword>
<dbReference type="GO" id="GO:0005758">
    <property type="term" value="C:mitochondrial intermembrane space"/>
    <property type="evidence" value="ECO:0007669"/>
    <property type="project" value="TreeGrafter"/>
</dbReference>
<evidence type="ECO:0000256" key="4">
    <source>
        <dbReference type="ARBA" id="ARBA00023128"/>
    </source>
</evidence>
<accession>A0AAD7UK94</accession>
<organism evidence="7 8">
    <name type="scientific">Chrysophaeum taylorii</name>
    <dbReference type="NCBI Taxonomy" id="2483200"/>
    <lineage>
        <taxon>Eukaryota</taxon>
        <taxon>Sar</taxon>
        <taxon>Stramenopiles</taxon>
        <taxon>Ochrophyta</taxon>
        <taxon>Pelagophyceae</taxon>
        <taxon>Pelagomonadales</taxon>
        <taxon>Pelagomonadaceae</taxon>
        <taxon>Chrysophaeum</taxon>
    </lineage>
</organism>
<keyword evidence="3" id="KW-0809">Transit peptide</keyword>
<evidence type="ECO:0000313" key="8">
    <source>
        <dbReference type="Proteomes" id="UP001230188"/>
    </source>
</evidence>
<dbReference type="AlphaFoldDB" id="A0AAD7UK94"/>
<protein>
    <recommendedName>
        <fullName evidence="6">Succinate dehydrogenase assembly factor 3</fullName>
        <shortName evidence="6">SDH assembly factor 3</shortName>
        <shortName evidence="6">SDHAF3</shortName>
    </recommendedName>
</protein>
<dbReference type="PANTHER" id="PTHR13137">
    <property type="entry name" value="DC11 ACN9 HOMOLOG"/>
    <property type="match status" value="1"/>
</dbReference>
<comment type="subunit">
    <text evidence="6">Interacts with the iron-sulfur protein subunit within the SDH catalytic dimer.</text>
</comment>
<dbReference type="GO" id="GO:0034553">
    <property type="term" value="P:mitochondrial respiratory chain complex II assembly"/>
    <property type="evidence" value="ECO:0007669"/>
    <property type="project" value="UniProtKB-UniRule"/>
</dbReference>
<comment type="function">
    <text evidence="6">Plays an essential role in the assembly of succinate dehydrogenase (SDH), an enzyme complex (also referred to as respiratory complex II) that is a component of both the tricarboxylic acid (TCA) cycle and the mitochondrial electron transport chain, and which couples the oxidation of succinate to fumarate with the reduction of ubiquinone (coenzyme Q) to ubiquinol. Promotes maturation of the iron-sulfur protein subunit of the SDH catalytic dimer, protecting it from the deleterious effects of oxidants. May act together with SDHAF1.</text>
</comment>
<dbReference type="Proteomes" id="UP001230188">
    <property type="component" value="Unassembled WGS sequence"/>
</dbReference>